<evidence type="ECO:0000256" key="3">
    <source>
        <dbReference type="ARBA" id="ARBA00023163"/>
    </source>
</evidence>
<keyword evidence="2" id="KW-0238">DNA-binding</keyword>
<keyword evidence="6" id="KW-1185">Reference proteome</keyword>
<dbReference type="GO" id="GO:0003700">
    <property type="term" value="F:DNA-binding transcription factor activity"/>
    <property type="evidence" value="ECO:0007669"/>
    <property type="project" value="InterPro"/>
</dbReference>
<keyword evidence="3" id="KW-0804">Transcription</keyword>
<dbReference type="SMART" id="SM00342">
    <property type="entry name" value="HTH_ARAC"/>
    <property type="match status" value="1"/>
</dbReference>
<protein>
    <submittedName>
        <fullName evidence="5">Helix-turn-helix protein</fullName>
    </submittedName>
</protein>
<keyword evidence="1" id="KW-0805">Transcription regulation</keyword>
<dbReference type="PANTHER" id="PTHR46796:SF13">
    <property type="entry name" value="HTH-TYPE TRANSCRIPTIONAL ACTIVATOR RHAS"/>
    <property type="match status" value="1"/>
</dbReference>
<evidence type="ECO:0000259" key="4">
    <source>
        <dbReference type="PROSITE" id="PS01124"/>
    </source>
</evidence>
<accession>A0A327WZM9</accession>
<dbReference type="RefSeq" id="WP_111628776.1">
    <property type="nucleotide sequence ID" value="NZ_QLMC01000003.1"/>
</dbReference>
<organism evidence="5 6">
    <name type="scientific">Larkinella arboricola</name>
    <dbReference type="NCBI Taxonomy" id="643671"/>
    <lineage>
        <taxon>Bacteria</taxon>
        <taxon>Pseudomonadati</taxon>
        <taxon>Bacteroidota</taxon>
        <taxon>Cytophagia</taxon>
        <taxon>Cytophagales</taxon>
        <taxon>Spirosomataceae</taxon>
        <taxon>Larkinella</taxon>
    </lineage>
</organism>
<dbReference type="SUPFAM" id="SSF46689">
    <property type="entry name" value="Homeodomain-like"/>
    <property type="match status" value="1"/>
</dbReference>
<dbReference type="EMBL" id="QLMC01000003">
    <property type="protein sequence ID" value="RAJ97815.1"/>
    <property type="molecule type" value="Genomic_DNA"/>
</dbReference>
<dbReference type="AlphaFoldDB" id="A0A327WZM9"/>
<feature type="domain" description="HTH araC/xylS-type" evidence="4">
    <location>
        <begin position="154"/>
        <end position="253"/>
    </location>
</feature>
<dbReference type="PROSITE" id="PS01124">
    <property type="entry name" value="HTH_ARAC_FAMILY_2"/>
    <property type="match status" value="1"/>
</dbReference>
<evidence type="ECO:0000313" key="6">
    <source>
        <dbReference type="Proteomes" id="UP000248790"/>
    </source>
</evidence>
<gene>
    <name evidence="5" type="ORF">LX87_02720</name>
</gene>
<sequence length="257" mass="29055">MDIQQFLPTDALKPFVRAFLIIESDTGMMNRVVPDTSIVMAFRCKGTVTETHDGQRQRLPGSVITGLRKSSRLLHYDSRTAMLLVLFREGGAAAFFCEPLHELFGASRPLDDLIDRRELVETEERLAEAPTHPQRIALAERFLLGRLRQFRPEQRMTQAVATIKAANGNTGIKALAQSLGISQDALEKRFRRTVGTTPKQFAAIVRFRHLIRAHPASPSLTDLAYEAGYFDQAHFIKDFRSFTGQAPQDFFTSGRYW</sequence>
<dbReference type="Pfam" id="PF12833">
    <property type="entry name" value="HTH_18"/>
    <property type="match status" value="1"/>
</dbReference>
<dbReference type="InterPro" id="IPR018062">
    <property type="entry name" value="HTH_AraC-typ_CS"/>
</dbReference>
<dbReference type="PROSITE" id="PS00041">
    <property type="entry name" value="HTH_ARAC_FAMILY_1"/>
    <property type="match status" value="1"/>
</dbReference>
<dbReference type="InterPro" id="IPR046532">
    <property type="entry name" value="DUF6597"/>
</dbReference>
<dbReference type="Gene3D" id="1.10.10.60">
    <property type="entry name" value="Homeodomain-like"/>
    <property type="match status" value="1"/>
</dbReference>
<proteinExistence type="predicted"/>
<comment type="caution">
    <text evidence="5">The sequence shown here is derived from an EMBL/GenBank/DDBJ whole genome shotgun (WGS) entry which is preliminary data.</text>
</comment>
<dbReference type="InterPro" id="IPR009057">
    <property type="entry name" value="Homeodomain-like_sf"/>
</dbReference>
<evidence type="ECO:0000256" key="1">
    <source>
        <dbReference type="ARBA" id="ARBA00023015"/>
    </source>
</evidence>
<name>A0A327WZM9_LARAB</name>
<reference evidence="5 6" key="1">
    <citation type="submission" date="2018-06" db="EMBL/GenBank/DDBJ databases">
        <title>Genomic Encyclopedia of Archaeal and Bacterial Type Strains, Phase II (KMG-II): from individual species to whole genera.</title>
        <authorList>
            <person name="Goeker M."/>
        </authorList>
    </citation>
    <scope>NUCLEOTIDE SEQUENCE [LARGE SCALE GENOMIC DNA]</scope>
    <source>
        <strain evidence="5 6">DSM 21851</strain>
    </source>
</reference>
<evidence type="ECO:0000313" key="5">
    <source>
        <dbReference type="EMBL" id="RAJ97815.1"/>
    </source>
</evidence>
<dbReference type="PANTHER" id="PTHR46796">
    <property type="entry name" value="HTH-TYPE TRANSCRIPTIONAL ACTIVATOR RHAS-RELATED"/>
    <property type="match status" value="1"/>
</dbReference>
<dbReference type="Proteomes" id="UP000248790">
    <property type="component" value="Unassembled WGS sequence"/>
</dbReference>
<dbReference type="GO" id="GO:0043565">
    <property type="term" value="F:sequence-specific DNA binding"/>
    <property type="evidence" value="ECO:0007669"/>
    <property type="project" value="InterPro"/>
</dbReference>
<dbReference type="InterPro" id="IPR050204">
    <property type="entry name" value="AraC_XylS_family_regulators"/>
</dbReference>
<evidence type="ECO:0000256" key="2">
    <source>
        <dbReference type="ARBA" id="ARBA00023125"/>
    </source>
</evidence>
<dbReference type="OrthoDB" id="635259at2"/>
<dbReference type="Pfam" id="PF20240">
    <property type="entry name" value="DUF6597"/>
    <property type="match status" value="1"/>
</dbReference>
<dbReference type="InterPro" id="IPR018060">
    <property type="entry name" value="HTH_AraC"/>
</dbReference>